<proteinExistence type="predicted"/>
<evidence type="ECO:0000259" key="2">
    <source>
        <dbReference type="Pfam" id="PF13808"/>
    </source>
</evidence>
<dbReference type="EMBL" id="JAMQBK010000150">
    <property type="protein sequence ID" value="MCM2375249.1"/>
    <property type="molecule type" value="Genomic_DNA"/>
</dbReference>
<comment type="caution">
    <text evidence="3">The sequence shown here is derived from an EMBL/GenBank/DDBJ whole genome shotgun (WGS) entry which is preliminary data.</text>
</comment>
<protein>
    <submittedName>
        <fullName evidence="3">ISAs1 family transposase</fullName>
    </submittedName>
</protein>
<dbReference type="InterPro" id="IPR047647">
    <property type="entry name" value="ISAs1_transpos"/>
</dbReference>
<evidence type="ECO:0000313" key="4">
    <source>
        <dbReference type="Proteomes" id="UP001202961"/>
    </source>
</evidence>
<evidence type="ECO:0000313" key="3">
    <source>
        <dbReference type="EMBL" id="MCM2375249.1"/>
    </source>
</evidence>
<name>A0ABT0UF64_9BACT</name>
<gene>
    <name evidence="3" type="ORF">NB063_31895</name>
</gene>
<reference evidence="3 4" key="1">
    <citation type="journal article" date="2022" name="Syst. Appl. Microbiol.">
        <title>Rhodopirellula aestuarii sp. nov., a novel member of the genus Rhodopirellula isolated from brackish sediments collected in the Tagus River estuary, Portugal.</title>
        <authorList>
            <person name="Vitorino I.R."/>
            <person name="Klimek D."/>
            <person name="Calusinska M."/>
            <person name="Lobo-da-Cunha A."/>
            <person name="Vasconcelos V."/>
            <person name="Lage O.M."/>
        </authorList>
    </citation>
    <scope>NUCLEOTIDE SEQUENCE [LARGE SCALE GENOMIC DNA]</scope>
    <source>
        <strain evidence="3 4">ICT_H3.1</strain>
    </source>
</reference>
<feature type="domain" description="Transposase IS4-like" evidence="1">
    <location>
        <begin position="77"/>
        <end position="312"/>
    </location>
</feature>
<dbReference type="InterPro" id="IPR051698">
    <property type="entry name" value="Transposase_11-like"/>
</dbReference>
<feature type="domain" description="H repeat-associated protein N-terminal" evidence="2">
    <location>
        <begin position="2"/>
        <end position="66"/>
    </location>
</feature>
<dbReference type="InterPro" id="IPR032806">
    <property type="entry name" value="YbfD_N"/>
</dbReference>
<dbReference type="PANTHER" id="PTHR30298">
    <property type="entry name" value="H REPEAT-ASSOCIATED PREDICTED TRANSPOSASE"/>
    <property type="match status" value="1"/>
</dbReference>
<dbReference type="PANTHER" id="PTHR30298:SF0">
    <property type="entry name" value="PROTEIN YBFL-RELATED"/>
    <property type="match status" value="1"/>
</dbReference>
<sequence>MIFITLTATICGANSWTDVERFANGKIKWFRRYIKLENGVPSHDTFGRVFSRLDTSEFLTAMHHWVDQFADSLRGKGVAIDGKVLRGSFDRAAGQSPLHTLTAFATETRLVIRQLSIDDKSNEIPAVPKLLDLMEIEGAVITLDAMHCQKETAIAITNKKADYILTVKGNQQKLAEAIGERFVAYGELGNQVAGLRRHVTVEKSHGRKERREYFCIAIDDDELFAGWAKAKTIGMVYRHREGNVTEHDETIFFISSLPPQIKRLSKFIRDHWRIENSEHYVLDVTFAEDASRIRRGTSPEISAAIRRMALNILQRDTTVKDNIRGKRMRAGWDDAVLDGIYAGFNGN</sequence>
<dbReference type="NCBIfam" id="NF033564">
    <property type="entry name" value="transpos_ISAs1"/>
    <property type="match status" value="1"/>
</dbReference>
<organism evidence="3 4">
    <name type="scientific">Aporhodopirellula aestuarii</name>
    <dbReference type="NCBI Taxonomy" id="2950107"/>
    <lineage>
        <taxon>Bacteria</taxon>
        <taxon>Pseudomonadati</taxon>
        <taxon>Planctomycetota</taxon>
        <taxon>Planctomycetia</taxon>
        <taxon>Pirellulales</taxon>
        <taxon>Pirellulaceae</taxon>
        <taxon>Aporhodopirellula</taxon>
    </lineage>
</organism>
<dbReference type="Pfam" id="PF13808">
    <property type="entry name" value="DDE_Tnp_1_assoc"/>
    <property type="match status" value="1"/>
</dbReference>
<dbReference type="Proteomes" id="UP001202961">
    <property type="component" value="Unassembled WGS sequence"/>
</dbReference>
<accession>A0ABT0UF64</accession>
<dbReference type="Pfam" id="PF01609">
    <property type="entry name" value="DDE_Tnp_1"/>
    <property type="match status" value="1"/>
</dbReference>
<keyword evidence="4" id="KW-1185">Reference proteome</keyword>
<dbReference type="InterPro" id="IPR002559">
    <property type="entry name" value="Transposase_11"/>
</dbReference>
<evidence type="ECO:0000259" key="1">
    <source>
        <dbReference type="Pfam" id="PF01609"/>
    </source>
</evidence>